<comment type="caution">
    <text evidence="2">The sequence shown here is derived from an EMBL/GenBank/DDBJ whole genome shotgun (WGS) entry which is preliminary data.</text>
</comment>
<evidence type="ECO:0000259" key="1">
    <source>
        <dbReference type="Pfam" id="PF09983"/>
    </source>
</evidence>
<evidence type="ECO:0000313" key="3">
    <source>
        <dbReference type="Proteomes" id="UP001195660"/>
    </source>
</evidence>
<reference evidence="2 3" key="1">
    <citation type="submission" date="2019-11" db="EMBL/GenBank/DDBJ databases">
        <title>Novel Deefgea species.</title>
        <authorList>
            <person name="Han J.-H."/>
        </authorList>
    </citation>
    <scope>NUCLEOTIDE SEQUENCE [LARGE SCALE GENOMIC DNA]</scope>
    <source>
        <strain evidence="2 3">LMG 24817</strain>
    </source>
</reference>
<dbReference type="Pfam" id="PF09983">
    <property type="entry name" value="JetD_C"/>
    <property type="match status" value="1"/>
</dbReference>
<dbReference type="InterPro" id="IPR024534">
    <property type="entry name" value="JetD_C"/>
</dbReference>
<sequence>MRLDVPGRTAHEIVQQLALLPSIAEEPLLLREVSARLFWGLSKVLDGRQQLVAAILQVDDCPFPEMPIQLLVFLPSEDFTGVLFVENSATYEQATRSGAEHYSNLALIFASGFRGSARRLRSASGASVYFAGHGSLDEKQRNKFQAWLWREEFKLPCWFWGDLDYAGMRILAALRKVFDETSAWEPGYRIMLERLLAGQGHTPESGAKTGQLIIEATGCAYADLELIPAMVLTGKFVDQEVGG</sequence>
<dbReference type="EMBL" id="WOFE01000002">
    <property type="protein sequence ID" value="MBM5571097.1"/>
    <property type="molecule type" value="Genomic_DNA"/>
</dbReference>
<proteinExistence type="predicted"/>
<name>A0ABS2CAB9_9NEIS</name>
<accession>A0ABS2CAB9</accession>
<organism evidence="2 3">
    <name type="scientific">Deefgea chitinilytica</name>
    <dbReference type="NCBI Taxonomy" id="570276"/>
    <lineage>
        <taxon>Bacteria</taxon>
        <taxon>Pseudomonadati</taxon>
        <taxon>Pseudomonadota</taxon>
        <taxon>Betaproteobacteria</taxon>
        <taxon>Neisseriales</taxon>
        <taxon>Chitinibacteraceae</taxon>
        <taxon>Deefgea</taxon>
    </lineage>
</organism>
<dbReference type="Proteomes" id="UP001195660">
    <property type="component" value="Unassembled WGS sequence"/>
</dbReference>
<protein>
    <recommendedName>
        <fullName evidence="1">Wadjet protein JetD C-terminal domain-containing protein</fullName>
    </recommendedName>
</protein>
<feature type="domain" description="Wadjet protein JetD C-terminal" evidence="1">
    <location>
        <begin position="124"/>
        <end position="181"/>
    </location>
</feature>
<keyword evidence="3" id="KW-1185">Reference proteome</keyword>
<gene>
    <name evidence="2" type="ORF">GM173_05820</name>
</gene>
<evidence type="ECO:0000313" key="2">
    <source>
        <dbReference type="EMBL" id="MBM5571097.1"/>
    </source>
</evidence>